<dbReference type="InterPro" id="IPR050194">
    <property type="entry name" value="Glycosyltransferase_grp1"/>
</dbReference>
<dbReference type="STRING" id="172713.GCA_001705305_03586"/>
<reference evidence="3 4" key="1">
    <citation type="submission" date="2017-03" db="EMBL/GenBank/DDBJ databases">
        <title>Complete genome sequence of Paenibacillus Kribbensis producing bioflocculants.</title>
        <authorList>
            <person name="Lee H.-G."/>
            <person name="Oh H.-M."/>
        </authorList>
    </citation>
    <scope>NUCLEOTIDE SEQUENCE [LARGE SCALE GENOMIC DNA]</scope>
    <source>
        <strain evidence="3 4">AM49</strain>
    </source>
</reference>
<keyword evidence="4" id="KW-1185">Reference proteome</keyword>
<dbReference type="GO" id="GO:0016757">
    <property type="term" value="F:glycosyltransferase activity"/>
    <property type="evidence" value="ECO:0007669"/>
    <property type="project" value="InterPro"/>
</dbReference>
<dbReference type="EMBL" id="CP020028">
    <property type="protein sequence ID" value="ASR48662.1"/>
    <property type="molecule type" value="Genomic_DNA"/>
</dbReference>
<gene>
    <name evidence="3" type="ORF">B4V02_19180</name>
</gene>
<dbReference type="SUPFAM" id="SSF53756">
    <property type="entry name" value="UDP-Glycosyltransferase/glycogen phosphorylase"/>
    <property type="match status" value="1"/>
</dbReference>
<protein>
    <submittedName>
        <fullName evidence="3">Glycosyl transferase</fullName>
    </submittedName>
</protein>
<evidence type="ECO:0000256" key="1">
    <source>
        <dbReference type="SAM" id="MobiDB-lite"/>
    </source>
</evidence>
<dbReference type="KEGG" id="pkb:B4V02_19180"/>
<organism evidence="3 4">
    <name type="scientific">Paenibacillus kribbensis</name>
    <dbReference type="NCBI Taxonomy" id="172713"/>
    <lineage>
        <taxon>Bacteria</taxon>
        <taxon>Bacillati</taxon>
        <taxon>Bacillota</taxon>
        <taxon>Bacilli</taxon>
        <taxon>Bacillales</taxon>
        <taxon>Paenibacillaceae</taxon>
        <taxon>Paenibacillus</taxon>
    </lineage>
</organism>
<evidence type="ECO:0000313" key="4">
    <source>
        <dbReference type="Proteomes" id="UP000214666"/>
    </source>
</evidence>
<dbReference type="PANTHER" id="PTHR45947">
    <property type="entry name" value="SULFOQUINOVOSYL TRANSFERASE SQD2"/>
    <property type="match status" value="1"/>
</dbReference>
<feature type="region of interest" description="Disordered" evidence="1">
    <location>
        <begin position="410"/>
        <end position="431"/>
    </location>
</feature>
<dbReference type="Pfam" id="PF00534">
    <property type="entry name" value="Glycos_transf_1"/>
    <property type="match status" value="1"/>
</dbReference>
<name>A0A222WRV7_9BACL</name>
<accession>A0A222WRV7</accession>
<feature type="compositionally biased region" description="Polar residues" evidence="1">
    <location>
        <begin position="420"/>
        <end position="431"/>
    </location>
</feature>
<feature type="domain" description="Glycosyl transferase family 1" evidence="2">
    <location>
        <begin position="228"/>
        <end position="390"/>
    </location>
</feature>
<sequence length="431" mass="49652">MVQKILYLRNFASQVNGASYNLQEVGLGKALVRKGYDCDIVYYNNHKETRLEQVYRHEGCTLRIIWLHGFKFLSNSIYRDVLKDSFLAAYDLIISTEYNQMMTYLLSRKCPDKLVLYHGPYRDHTHVLLRKLYDVLLLPKVAKSVRRTYAKSDLAKRYLENKGFDNVVTLGVGLDRSRLDHSRLDHSKLDHSKLDHCKAERASNSANHENSDNDGSGEYEENREVADELRRIGDRPVLLYVGVLEERRNIRFMLSLFKAVLQKHPDCLLLMVGDGRKADTDRYWAYAHELGLTDSILHFSRVEQRYLWQVYGVADLMLFPTHYDIFGMVLLESMLFRVPIISSVNGGSVTLIEDGVNGVMLRGFSEEEWVGRISALLNHTELRQSVAEQASLTVERMSWDRIADEILSHQPMRPVDSGRPMQSTQERGAAT</sequence>
<evidence type="ECO:0000313" key="3">
    <source>
        <dbReference type="EMBL" id="ASR48662.1"/>
    </source>
</evidence>
<proteinExistence type="predicted"/>
<dbReference type="InterPro" id="IPR001296">
    <property type="entry name" value="Glyco_trans_1"/>
</dbReference>
<dbReference type="PANTHER" id="PTHR45947:SF3">
    <property type="entry name" value="SULFOQUINOVOSYL TRANSFERASE SQD2"/>
    <property type="match status" value="1"/>
</dbReference>
<dbReference type="AlphaFoldDB" id="A0A222WRV7"/>
<dbReference type="RefSeq" id="WP_094155978.1">
    <property type="nucleotide sequence ID" value="NZ_CP020028.1"/>
</dbReference>
<evidence type="ECO:0000259" key="2">
    <source>
        <dbReference type="Pfam" id="PF00534"/>
    </source>
</evidence>
<dbReference type="OrthoDB" id="9797829at2"/>
<dbReference type="Gene3D" id="3.40.50.2000">
    <property type="entry name" value="Glycogen Phosphorylase B"/>
    <property type="match status" value="2"/>
</dbReference>
<keyword evidence="3" id="KW-0808">Transferase</keyword>
<dbReference type="CDD" id="cd03801">
    <property type="entry name" value="GT4_PimA-like"/>
    <property type="match status" value="1"/>
</dbReference>
<feature type="region of interest" description="Disordered" evidence="1">
    <location>
        <begin position="195"/>
        <end position="220"/>
    </location>
</feature>
<dbReference type="Proteomes" id="UP000214666">
    <property type="component" value="Chromosome"/>
</dbReference>